<evidence type="ECO:0000313" key="4">
    <source>
        <dbReference type="Proteomes" id="UP001589867"/>
    </source>
</evidence>
<proteinExistence type="predicted"/>
<protein>
    <submittedName>
        <fullName evidence="3">Trypco2 family protein</fullName>
    </submittedName>
</protein>
<comment type="caution">
    <text evidence="3">The sequence shown here is derived from an EMBL/GenBank/DDBJ whole genome shotgun (WGS) entry which is preliminary data.</text>
</comment>
<evidence type="ECO:0000259" key="2">
    <source>
        <dbReference type="Pfam" id="PF19631"/>
    </source>
</evidence>
<keyword evidence="4" id="KW-1185">Reference proteome</keyword>
<accession>A0ABV6LXQ6</accession>
<dbReference type="InterPro" id="IPR045608">
    <property type="entry name" value="Trypco2"/>
</dbReference>
<dbReference type="EMBL" id="JBHLUH010000007">
    <property type="protein sequence ID" value="MFC0527197.1"/>
    <property type="molecule type" value="Genomic_DNA"/>
</dbReference>
<name>A0ABV6LXQ6_9ACTN</name>
<evidence type="ECO:0000313" key="3">
    <source>
        <dbReference type="EMBL" id="MFC0527197.1"/>
    </source>
</evidence>
<evidence type="ECO:0000256" key="1">
    <source>
        <dbReference type="SAM" id="MobiDB-lite"/>
    </source>
</evidence>
<sequence length="107" mass="11877">MEQMVDDAVELADLIWQLRHDLSRAMWAGEHSDIRFVAESVELELSVAVERSREPGVKARLWVLDAGTTAKRAATSTQTIRLSMRPIRPDEPDRPAVIGGDALPGED</sequence>
<dbReference type="RefSeq" id="WP_377246629.1">
    <property type="nucleotide sequence ID" value="NZ_JBHLUH010000007.1"/>
</dbReference>
<feature type="domain" description="Trypsin-co-occurring" evidence="2">
    <location>
        <begin position="9"/>
        <end position="86"/>
    </location>
</feature>
<feature type="region of interest" description="Disordered" evidence="1">
    <location>
        <begin position="85"/>
        <end position="107"/>
    </location>
</feature>
<reference evidence="3 4" key="1">
    <citation type="submission" date="2024-09" db="EMBL/GenBank/DDBJ databases">
        <authorList>
            <person name="Sun Q."/>
            <person name="Mori K."/>
        </authorList>
    </citation>
    <scope>NUCLEOTIDE SEQUENCE [LARGE SCALE GENOMIC DNA]</scope>
    <source>
        <strain evidence="3 4">TBRC 3947</strain>
    </source>
</reference>
<dbReference type="Pfam" id="PF19631">
    <property type="entry name" value="Trypco2"/>
    <property type="match status" value="1"/>
</dbReference>
<organism evidence="3 4">
    <name type="scientific">Phytohabitans kaempferiae</name>
    <dbReference type="NCBI Taxonomy" id="1620943"/>
    <lineage>
        <taxon>Bacteria</taxon>
        <taxon>Bacillati</taxon>
        <taxon>Actinomycetota</taxon>
        <taxon>Actinomycetes</taxon>
        <taxon>Micromonosporales</taxon>
        <taxon>Micromonosporaceae</taxon>
    </lineage>
</organism>
<gene>
    <name evidence="3" type="ORF">ACFFIA_05950</name>
</gene>
<dbReference type="Proteomes" id="UP001589867">
    <property type="component" value="Unassembled WGS sequence"/>
</dbReference>